<proteinExistence type="predicted"/>
<sequence>MPADASPAQREEKTNDTGLPDRLKSGIESLSGMSMDHVKVHYNSDKPAQLQAHAYAQGNEIHLGAGQERHLPHEAWHVVQQAQGRVRPTLQMKGGAVNDDPSLEKEADMMGEKAAQFEGDHVSGNLVAEKRVAGAVTQRVTGFAQRELAGTSNESPKRKAQQSLIRVVSSSPQAIAQARRKDSMIEAGKLRPGSANNFYELFTGPNRGAIPGGGPAPIQGKFVYTNEERFIDDLDNTEYGIVAYHDDEDVTVRPVGQRSDQHNVRLRRDVASGAWEKVSMEIEESESNISDDESDKHPFNLGLQISTQKSEHDGPKLSSRLTSQVTVVPVATGKLKSVGEVQDMVYNAAQLWIEGVQLGNQDRPETRYGDRQERHTVAWVLQRAAQMAMHNRPVAEVLAHYIASMKALAAEEQSRNCKLLIDSVLVSADSLTGATLPIDTWQQLISRIMVLYIQAYQQAGSSTFKHGKATGHGEGSHMAVLRNAEEAIIAKTDVDANKVIAAAAGLLDGGFYKALGPEGYASAVSHWKEALHLAFPELMAAHGAAIQNNVYSSALSPGVRKQFKLASDANLGGLVALLERAPNISPLKQRSPLVQGGNGAVLVPVQQSLESDFTANVRVVPAADGQLVTVTTQVQGQAAVDVEQLAYGSGEVTLNSIQVSDQDRPNTRFATQMSHTVAWTLVRAEMASFTGHPAAEALIVMASRFARFVTDLEREDARELARASEVQAMSLLDQRLPVHRWQAAMSDVFRRFAIVYQLTKSATFADDTTHGRALGHAEGHAMNRLATNEKAILDAGKTADGPEVVVGAAFTLFDGHVNSTLPPLALVAAVLHWHESLQRVFPNVMRLIADNVKARLQSTSLSKPINDIRNLADLVAKFKPLVDAGKKDTDHARDTTGLAQVIADPLVGPDGGILPAAQARFIAAYRNDVRLSTAYLAEGEAHHVATSLGLRIDIHRGQVPLGWHETTNPGDGNCLIHALIAAREAAAGRAPANATGAEIAAARATIAAAMTDDDVLAQCAAAVFGVFLGAPEAGLGPQMRALLSAPSVVQARISFAPAPTTSPMSGGLSSSIRSGGGGVEAQGGITIGAGVSVNNIRLRHDGGAHYTMIWTNDYLPSFTNVSGS</sequence>
<dbReference type="AlphaFoldDB" id="A0A1S2N429"/>
<accession>A0A1S2N429</accession>
<evidence type="ECO:0000259" key="2">
    <source>
        <dbReference type="Pfam" id="PF13699"/>
    </source>
</evidence>
<dbReference type="InterPro" id="IPR025295">
    <property type="entry name" value="eCIS_core_dom"/>
</dbReference>
<dbReference type="Proteomes" id="UP000180246">
    <property type="component" value="Unassembled WGS sequence"/>
</dbReference>
<feature type="domain" description="eCIS core" evidence="2">
    <location>
        <begin position="19"/>
        <end position="84"/>
    </location>
</feature>
<protein>
    <recommendedName>
        <fullName evidence="2">eCIS core domain-containing protein</fullName>
    </recommendedName>
</protein>
<reference evidence="3 4" key="1">
    <citation type="submission" date="2014-10" db="EMBL/GenBank/DDBJ databases">
        <authorList>
            <person name="Seo M.-J."/>
            <person name="Seok Y.J."/>
            <person name="Cha I.-T."/>
        </authorList>
    </citation>
    <scope>NUCLEOTIDE SEQUENCE [LARGE SCALE GENOMIC DNA]</scope>
    <source>
        <strain evidence="3 4">NEU</strain>
    </source>
</reference>
<evidence type="ECO:0000313" key="4">
    <source>
        <dbReference type="Proteomes" id="UP000180246"/>
    </source>
</evidence>
<feature type="compositionally biased region" description="Basic and acidic residues" evidence="1">
    <location>
        <begin position="9"/>
        <end position="25"/>
    </location>
</feature>
<name>A0A1S2N429_9BURK</name>
<gene>
    <name evidence="3" type="ORF">LO55_972</name>
</gene>
<dbReference type="Pfam" id="PF13699">
    <property type="entry name" value="eCIS_core"/>
    <property type="match status" value="1"/>
</dbReference>
<evidence type="ECO:0000313" key="3">
    <source>
        <dbReference type="EMBL" id="OIJ39643.1"/>
    </source>
</evidence>
<evidence type="ECO:0000256" key="1">
    <source>
        <dbReference type="SAM" id="MobiDB-lite"/>
    </source>
</evidence>
<organism evidence="3 4">
    <name type="scientific">Massilia timonae</name>
    <dbReference type="NCBI Taxonomy" id="47229"/>
    <lineage>
        <taxon>Bacteria</taxon>
        <taxon>Pseudomonadati</taxon>
        <taxon>Pseudomonadota</taxon>
        <taxon>Betaproteobacteria</taxon>
        <taxon>Burkholderiales</taxon>
        <taxon>Oxalobacteraceae</taxon>
        <taxon>Telluria group</taxon>
        <taxon>Massilia</taxon>
    </lineage>
</organism>
<dbReference type="EMBL" id="JRYB01000001">
    <property type="protein sequence ID" value="OIJ39643.1"/>
    <property type="molecule type" value="Genomic_DNA"/>
</dbReference>
<comment type="caution">
    <text evidence="3">The sequence shown here is derived from an EMBL/GenBank/DDBJ whole genome shotgun (WGS) entry which is preliminary data.</text>
</comment>
<feature type="region of interest" description="Disordered" evidence="1">
    <location>
        <begin position="1"/>
        <end position="30"/>
    </location>
</feature>